<dbReference type="PROSITE" id="PS00211">
    <property type="entry name" value="ABC_TRANSPORTER_1"/>
    <property type="match status" value="1"/>
</dbReference>
<dbReference type="SMART" id="SM00382">
    <property type="entry name" value="AAA"/>
    <property type="match status" value="1"/>
</dbReference>
<dbReference type="SUPFAM" id="SSF52540">
    <property type="entry name" value="P-loop containing nucleoside triphosphate hydrolases"/>
    <property type="match status" value="1"/>
</dbReference>
<dbReference type="EMBL" id="CP150951">
    <property type="protein sequence ID" value="WZC48926.1"/>
    <property type="molecule type" value="Genomic_DNA"/>
</dbReference>
<evidence type="ECO:0000256" key="3">
    <source>
        <dbReference type="ARBA" id="ARBA00022741"/>
    </source>
</evidence>
<keyword evidence="4 6" id="KW-0067">ATP-binding</keyword>
<keyword evidence="3" id="KW-0547">Nucleotide-binding</keyword>
<dbReference type="InterPro" id="IPR027417">
    <property type="entry name" value="P-loop_NTPase"/>
</dbReference>
<gene>
    <name evidence="6" type="ORF">AABB29_19155</name>
</gene>
<evidence type="ECO:0000256" key="1">
    <source>
        <dbReference type="ARBA" id="ARBA00005417"/>
    </source>
</evidence>
<keyword evidence="2" id="KW-0813">Transport</keyword>
<evidence type="ECO:0000256" key="4">
    <source>
        <dbReference type="ARBA" id="ARBA00022840"/>
    </source>
</evidence>
<dbReference type="Gene3D" id="3.40.50.300">
    <property type="entry name" value="P-loop containing nucleotide triphosphate hydrolases"/>
    <property type="match status" value="1"/>
</dbReference>
<evidence type="ECO:0000259" key="5">
    <source>
        <dbReference type="PROSITE" id="PS50893"/>
    </source>
</evidence>
<dbReference type="InterPro" id="IPR017871">
    <property type="entry name" value="ABC_transporter-like_CS"/>
</dbReference>
<dbReference type="GO" id="GO:0005524">
    <property type="term" value="F:ATP binding"/>
    <property type="evidence" value="ECO:0007669"/>
    <property type="project" value="UniProtKB-KW"/>
</dbReference>
<feature type="domain" description="ABC transporter" evidence="5">
    <location>
        <begin position="2"/>
        <end position="216"/>
    </location>
</feature>
<accession>A0ABZ2V440</accession>
<evidence type="ECO:0000313" key="6">
    <source>
        <dbReference type="EMBL" id="WZC48926.1"/>
    </source>
</evidence>
<evidence type="ECO:0000256" key="2">
    <source>
        <dbReference type="ARBA" id="ARBA00022448"/>
    </source>
</evidence>
<proteinExistence type="inferred from homology"/>
<comment type="similarity">
    <text evidence="1">Belongs to the ABC transporter superfamily.</text>
</comment>
<dbReference type="Proteomes" id="UP001440612">
    <property type="component" value="Chromosome"/>
</dbReference>
<protein>
    <submittedName>
        <fullName evidence="6">ABC transporter ATP-binding protein</fullName>
    </submittedName>
</protein>
<dbReference type="PANTHER" id="PTHR46743:SF2">
    <property type="entry name" value="TEICHOIC ACIDS EXPORT ATP-BINDING PROTEIN TAGH"/>
    <property type="match status" value="1"/>
</dbReference>
<dbReference type="InterPro" id="IPR003593">
    <property type="entry name" value="AAA+_ATPase"/>
</dbReference>
<dbReference type="Pfam" id="PF00005">
    <property type="entry name" value="ABC_tran"/>
    <property type="match status" value="1"/>
</dbReference>
<dbReference type="InterPro" id="IPR003439">
    <property type="entry name" value="ABC_transporter-like_ATP-bd"/>
</dbReference>
<organism evidence="6 7">
    <name type="scientific">Yoonia phaeophyticola</name>
    <dbReference type="NCBI Taxonomy" id="3137369"/>
    <lineage>
        <taxon>Bacteria</taxon>
        <taxon>Pseudomonadati</taxon>
        <taxon>Pseudomonadota</taxon>
        <taxon>Alphaproteobacteria</taxon>
        <taxon>Rhodobacterales</taxon>
        <taxon>Paracoccaceae</taxon>
        <taxon>Yoonia</taxon>
    </lineage>
</organism>
<dbReference type="InterPro" id="IPR050683">
    <property type="entry name" value="Bact_Polysacc_Export_ATP-bd"/>
</dbReference>
<keyword evidence="7" id="KW-1185">Reference proteome</keyword>
<dbReference type="CDD" id="cd03220">
    <property type="entry name" value="ABC_KpsT_Wzt"/>
    <property type="match status" value="1"/>
</dbReference>
<dbReference type="PROSITE" id="PS50893">
    <property type="entry name" value="ABC_TRANSPORTER_2"/>
    <property type="match status" value="1"/>
</dbReference>
<dbReference type="RefSeq" id="WP_341367039.1">
    <property type="nucleotide sequence ID" value="NZ_CP150951.2"/>
</dbReference>
<evidence type="ECO:0000313" key="7">
    <source>
        <dbReference type="Proteomes" id="UP001440612"/>
    </source>
</evidence>
<name>A0ABZ2V440_9RHOB</name>
<dbReference type="InterPro" id="IPR015860">
    <property type="entry name" value="ABC_transpr_TagH-like"/>
</dbReference>
<sequence>MIELQHVSKSYQLKGVRKAIVDDLSFTFPTARNVAIMGQNGAGKSTLMRMIAGVEQPDSGRIYRSTMVSWPLGFSGGFNGSMTGLENTRFVARIYNQDTEAVIDYVKWFSELGPSLNLPIKTYSSGMRARLAFGLSMAIDFQVYLIDEITAVGDERFKIKSQEVFSEKLLSSQIIMISHSEHAIKSYCDCGLLLGSDGVYYYDDLDALITDYKALA</sequence>
<dbReference type="PANTHER" id="PTHR46743">
    <property type="entry name" value="TEICHOIC ACIDS EXPORT ATP-BINDING PROTEIN TAGH"/>
    <property type="match status" value="1"/>
</dbReference>
<reference evidence="7" key="1">
    <citation type="submission" date="2024-04" db="EMBL/GenBank/DDBJ databases">
        <title>Phylogenomic analyses of a clade within the roseobacter group suggest taxonomic reassignments of species of the genera Aestuariivita, Citreicella, Loktanella, Nautella, Pelagibaca, Ruegeria, Thalassobius, Thiobacimonas and Tropicibacter, and the proposal o.</title>
        <authorList>
            <person name="Jeon C.O."/>
        </authorList>
    </citation>
    <scope>NUCLEOTIDE SEQUENCE [LARGE SCALE GENOMIC DNA]</scope>
    <source>
        <strain evidence="7">BS5-3</strain>
    </source>
</reference>